<dbReference type="Gene3D" id="1.10.530.10">
    <property type="match status" value="1"/>
</dbReference>
<dbReference type="InterPro" id="IPR023346">
    <property type="entry name" value="Lysozyme-like_dom_sf"/>
</dbReference>
<dbReference type="PROSITE" id="PS00922">
    <property type="entry name" value="TRANSGLYCOSYLASE"/>
    <property type="match status" value="1"/>
</dbReference>
<dbReference type="InterPro" id="IPR008258">
    <property type="entry name" value="Transglycosylase_SLT_dom_1"/>
</dbReference>
<dbReference type="InterPro" id="IPR036779">
    <property type="entry name" value="LysM_dom_sf"/>
</dbReference>
<organism evidence="3 4">
    <name type="scientific">Orbus sasakiae</name>
    <dbReference type="NCBI Taxonomy" id="1078475"/>
    <lineage>
        <taxon>Bacteria</taxon>
        <taxon>Pseudomonadati</taxon>
        <taxon>Pseudomonadota</taxon>
        <taxon>Gammaproteobacteria</taxon>
        <taxon>Orbales</taxon>
        <taxon>Orbaceae</taxon>
        <taxon>Orbus</taxon>
    </lineage>
</organism>
<feature type="domain" description="LysM" evidence="2">
    <location>
        <begin position="380"/>
        <end position="424"/>
    </location>
</feature>
<dbReference type="PANTHER" id="PTHR37423">
    <property type="entry name" value="SOLUBLE LYTIC MUREIN TRANSGLYCOSYLASE-RELATED"/>
    <property type="match status" value="1"/>
</dbReference>
<gene>
    <name evidence="3" type="primary">mltD</name>
    <name evidence="3" type="ORF">GCM10023211_05540</name>
</gene>
<keyword evidence="4" id="KW-1185">Reference proteome</keyword>
<dbReference type="InterPro" id="IPR000189">
    <property type="entry name" value="Transglyc_AS"/>
</dbReference>
<name>A0ABP9N5Y3_9GAMM</name>
<evidence type="ECO:0000256" key="1">
    <source>
        <dbReference type="ARBA" id="ARBA00007734"/>
    </source>
</evidence>
<dbReference type="SUPFAM" id="SSF54106">
    <property type="entry name" value="LysM domain"/>
    <property type="match status" value="1"/>
</dbReference>
<dbReference type="SUPFAM" id="SSF53955">
    <property type="entry name" value="Lysozyme-like"/>
    <property type="match status" value="1"/>
</dbReference>
<proteinExistence type="inferred from homology"/>
<comment type="similarity">
    <text evidence="1">Belongs to the transglycosylase Slt family.</text>
</comment>
<accession>A0ABP9N5Y3</accession>
<dbReference type="Gene3D" id="3.10.350.10">
    <property type="entry name" value="LysM domain"/>
    <property type="match status" value="1"/>
</dbReference>
<dbReference type="PROSITE" id="PS51782">
    <property type="entry name" value="LYSM"/>
    <property type="match status" value="1"/>
</dbReference>
<comment type="caution">
    <text evidence="3">The sequence shown here is derived from an EMBL/GenBank/DDBJ whole genome shotgun (WGS) entry which is preliminary data.</text>
</comment>
<reference evidence="4" key="1">
    <citation type="journal article" date="2019" name="Int. J. Syst. Evol. Microbiol.">
        <title>The Global Catalogue of Microorganisms (GCM) 10K type strain sequencing project: providing services to taxonomists for standard genome sequencing and annotation.</title>
        <authorList>
            <consortium name="The Broad Institute Genomics Platform"/>
            <consortium name="The Broad Institute Genome Sequencing Center for Infectious Disease"/>
            <person name="Wu L."/>
            <person name="Ma J."/>
        </authorList>
    </citation>
    <scope>NUCLEOTIDE SEQUENCE [LARGE SCALE GENOMIC DNA]</scope>
    <source>
        <strain evidence="4">JCM 18050</strain>
    </source>
</reference>
<dbReference type="Proteomes" id="UP001500171">
    <property type="component" value="Unassembled WGS sequence"/>
</dbReference>
<dbReference type="Pfam" id="PF01464">
    <property type="entry name" value="SLT"/>
    <property type="match status" value="1"/>
</dbReference>
<protein>
    <submittedName>
        <fullName evidence="3">Murein transglycosylase D</fullName>
    </submittedName>
</protein>
<dbReference type="CDD" id="cd00118">
    <property type="entry name" value="LysM"/>
    <property type="match status" value="1"/>
</dbReference>
<evidence type="ECO:0000313" key="3">
    <source>
        <dbReference type="EMBL" id="GAA5106103.1"/>
    </source>
</evidence>
<dbReference type="InterPro" id="IPR018392">
    <property type="entry name" value="LysM"/>
</dbReference>
<dbReference type="Pfam" id="PF01476">
    <property type="entry name" value="LysM"/>
    <property type="match status" value="1"/>
</dbReference>
<dbReference type="EMBL" id="BAABHY010000001">
    <property type="protein sequence ID" value="GAA5106103.1"/>
    <property type="molecule type" value="Genomic_DNA"/>
</dbReference>
<evidence type="ECO:0000259" key="2">
    <source>
        <dbReference type="PROSITE" id="PS51782"/>
    </source>
</evidence>
<evidence type="ECO:0000313" key="4">
    <source>
        <dbReference type="Proteomes" id="UP001500171"/>
    </source>
</evidence>
<dbReference type="CDD" id="cd16894">
    <property type="entry name" value="MltD-like"/>
    <property type="match status" value="1"/>
</dbReference>
<dbReference type="SMART" id="SM00257">
    <property type="entry name" value="LysM"/>
    <property type="match status" value="1"/>
</dbReference>
<dbReference type="PANTHER" id="PTHR37423:SF2">
    <property type="entry name" value="MEMBRANE-BOUND LYTIC MUREIN TRANSGLYCOSYLASE C"/>
    <property type="match status" value="1"/>
</dbReference>
<sequence length="431" mass="49755">MRTIIKYYYAMMKLRIVFFLLTALLINGCQTTQSPKLKGATASQKSTTLTTSQVDSNYALITQDPWSFIHNQLQIDIPNNQRIINEKDKLLKNKMSFETNILRSEPYIYYIVNQLNERNMPVELALIPLIESAYNPLATSYAKAAGLWQIVPITAKEYGLTKNSWYDPRRDLIESTDTAINLLQYLNQRYQGDWLLTLAAYNSGEGRVNKAIAWNKSKGLPTHFWALNLPKETMQYIPKFLAIVDIIRHNQTYNVALPICTYENSLVRVDLSKQISLEKIAEYAGISLDELLTFNAAYLKKIVKGPYHLFIPSMYAETLYNKLQQSNLVKSEVIDLLLQTNPSTAKYPYFDPTLTNNKYVKITDHDIRFYEQEHKRYSQIIYRIKSGDNLYSIAKNHKVKVSELVKWNKIQNAHKLKPGDKLTINIKNGSL</sequence>